<comment type="caution">
    <text evidence="1">The sequence shown here is derived from an EMBL/GenBank/DDBJ whole genome shotgun (WGS) entry which is preliminary data.</text>
</comment>
<name>A0ABV7NJN8_9SPHN</name>
<organism evidence="1 2">
    <name type="scientific">Sphingobium rhizovicinum</name>
    <dbReference type="NCBI Taxonomy" id="432308"/>
    <lineage>
        <taxon>Bacteria</taxon>
        <taxon>Pseudomonadati</taxon>
        <taxon>Pseudomonadota</taxon>
        <taxon>Alphaproteobacteria</taxon>
        <taxon>Sphingomonadales</taxon>
        <taxon>Sphingomonadaceae</taxon>
        <taxon>Sphingobium</taxon>
    </lineage>
</organism>
<keyword evidence="1" id="KW-0418">Kinase</keyword>
<dbReference type="RefSeq" id="WP_380796838.1">
    <property type="nucleotide sequence ID" value="NZ_JBHRVU010000004.1"/>
</dbReference>
<keyword evidence="1" id="KW-0808">Transferase</keyword>
<keyword evidence="2" id="KW-1185">Reference proteome</keyword>
<gene>
    <name evidence="1" type="ORF">ACFOKF_15750</name>
</gene>
<reference evidence="2" key="1">
    <citation type="journal article" date="2019" name="Int. J. Syst. Evol. Microbiol.">
        <title>The Global Catalogue of Microorganisms (GCM) 10K type strain sequencing project: providing services to taxonomists for standard genome sequencing and annotation.</title>
        <authorList>
            <consortium name="The Broad Institute Genomics Platform"/>
            <consortium name="The Broad Institute Genome Sequencing Center for Infectious Disease"/>
            <person name="Wu L."/>
            <person name="Ma J."/>
        </authorList>
    </citation>
    <scope>NUCLEOTIDE SEQUENCE [LARGE SCALE GENOMIC DNA]</scope>
    <source>
        <strain evidence="2">CCM 7491</strain>
    </source>
</reference>
<dbReference type="EMBL" id="JBHRVU010000004">
    <property type="protein sequence ID" value="MFC3442629.1"/>
    <property type="molecule type" value="Genomic_DNA"/>
</dbReference>
<dbReference type="SUPFAM" id="SSF52540">
    <property type="entry name" value="P-loop containing nucleoside triphosphate hydrolases"/>
    <property type="match status" value="1"/>
</dbReference>
<sequence>MAIEAAPTLIFLYGPAAAGKLTVARIVAARTGLALFHNHLVVDAVAALFPFGSPEFARLREAFWMEAMVAAIRGGRSLIFTFAPEPSVAPDFPERLRAQVEAAGGDLCFVALTIAPDVQDARIADLSRAAFGKLRDVDLLRAIRADCDRCMAAMPAPRLSLDSGRLPPDAAADQIIALL</sequence>
<dbReference type="InterPro" id="IPR027417">
    <property type="entry name" value="P-loop_NTPase"/>
</dbReference>
<proteinExistence type="predicted"/>
<dbReference type="Proteomes" id="UP001595681">
    <property type="component" value="Unassembled WGS sequence"/>
</dbReference>
<dbReference type="GO" id="GO:0016301">
    <property type="term" value="F:kinase activity"/>
    <property type="evidence" value="ECO:0007669"/>
    <property type="project" value="UniProtKB-KW"/>
</dbReference>
<evidence type="ECO:0000313" key="1">
    <source>
        <dbReference type="EMBL" id="MFC3442629.1"/>
    </source>
</evidence>
<accession>A0ABV7NJN8</accession>
<protein>
    <submittedName>
        <fullName evidence="1">Shikimate kinase</fullName>
    </submittedName>
</protein>
<evidence type="ECO:0000313" key="2">
    <source>
        <dbReference type="Proteomes" id="UP001595681"/>
    </source>
</evidence>
<dbReference type="Gene3D" id="3.40.50.300">
    <property type="entry name" value="P-loop containing nucleotide triphosphate hydrolases"/>
    <property type="match status" value="1"/>
</dbReference>